<keyword evidence="3" id="KW-1185">Reference proteome</keyword>
<evidence type="ECO:0000256" key="1">
    <source>
        <dbReference type="SAM" id="MobiDB-lite"/>
    </source>
</evidence>
<protein>
    <submittedName>
        <fullName evidence="2">Uncharacterized protein</fullName>
    </submittedName>
</protein>
<dbReference type="Proteomes" id="UP001153269">
    <property type="component" value="Unassembled WGS sequence"/>
</dbReference>
<evidence type="ECO:0000313" key="2">
    <source>
        <dbReference type="EMBL" id="CAB1430408.1"/>
    </source>
</evidence>
<proteinExistence type="predicted"/>
<name>A0A9N7UHX6_PLEPL</name>
<comment type="caution">
    <text evidence="2">The sequence shown here is derived from an EMBL/GenBank/DDBJ whole genome shotgun (WGS) entry which is preliminary data.</text>
</comment>
<organism evidence="2 3">
    <name type="scientific">Pleuronectes platessa</name>
    <name type="common">European plaice</name>
    <dbReference type="NCBI Taxonomy" id="8262"/>
    <lineage>
        <taxon>Eukaryota</taxon>
        <taxon>Metazoa</taxon>
        <taxon>Chordata</taxon>
        <taxon>Craniata</taxon>
        <taxon>Vertebrata</taxon>
        <taxon>Euteleostomi</taxon>
        <taxon>Actinopterygii</taxon>
        <taxon>Neopterygii</taxon>
        <taxon>Teleostei</taxon>
        <taxon>Neoteleostei</taxon>
        <taxon>Acanthomorphata</taxon>
        <taxon>Carangaria</taxon>
        <taxon>Pleuronectiformes</taxon>
        <taxon>Pleuronectoidei</taxon>
        <taxon>Pleuronectidae</taxon>
        <taxon>Pleuronectes</taxon>
    </lineage>
</organism>
<sequence>MVNLETTIDPIPICMSLDCGKKPESLEKKTHRNGKTAPLAFSIILGDGRELSREHAVSPQRRVIARPHRSPPPDSSWSRCFLPRTVLLQLD</sequence>
<accession>A0A9N7UHX6</accession>
<feature type="region of interest" description="Disordered" evidence="1">
    <location>
        <begin position="56"/>
        <end position="76"/>
    </location>
</feature>
<gene>
    <name evidence="2" type="ORF">PLEPLA_LOCUS18390</name>
</gene>
<dbReference type="AlphaFoldDB" id="A0A9N7UHX6"/>
<dbReference type="EMBL" id="CADEAL010001226">
    <property type="protein sequence ID" value="CAB1430408.1"/>
    <property type="molecule type" value="Genomic_DNA"/>
</dbReference>
<evidence type="ECO:0000313" key="3">
    <source>
        <dbReference type="Proteomes" id="UP001153269"/>
    </source>
</evidence>
<reference evidence="2" key="1">
    <citation type="submission" date="2020-03" db="EMBL/GenBank/DDBJ databases">
        <authorList>
            <person name="Weist P."/>
        </authorList>
    </citation>
    <scope>NUCLEOTIDE SEQUENCE</scope>
</reference>